<protein>
    <recommendedName>
        <fullName evidence="4">DUF4083 domain-containing protein</fullName>
    </recommendedName>
</protein>
<keyword evidence="3" id="KW-1185">Reference proteome</keyword>
<proteinExistence type="predicted"/>
<organism evidence="2 3">
    <name type="scientific">Aquibacillus rhizosphaerae</name>
    <dbReference type="NCBI Taxonomy" id="3051431"/>
    <lineage>
        <taxon>Bacteria</taxon>
        <taxon>Bacillati</taxon>
        <taxon>Bacillota</taxon>
        <taxon>Bacilli</taxon>
        <taxon>Bacillales</taxon>
        <taxon>Bacillaceae</taxon>
        <taxon>Aquibacillus</taxon>
    </lineage>
</organism>
<accession>A0ABT7L3S4</accession>
<evidence type="ECO:0008006" key="4">
    <source>
        <dbReference type="Google" id="ProtNLM"/>
    </source>
</evidence>
<dbReference type="RefSeq" id="WP_285930781.1">
    <property type="nucleotide sequence ID" value="NZ_JASTZU010000018.1"/>
</dbReference>
<dbReference type="Proteomes" id="UP001235343">
    <property type="component" value="Unassembled WGS sequence"/>
</dbReference>
<sequence length="64" mass="7213">MIVATSVGGVNLGDIIFTLVSFLFLIFIVVGIISLFVMLSRKNKQLNRIEEKLDRMNKTKKNQG</sequence>
<reference evidence="2 3" key="1">
    <citation type="submission" date="2023-06" db="EMBL/GenBank/DDBJ databases">
        <title>Aquibacillus rhizosphaerae LR5S19.</title>
        <authorList>
            <person name="Sun J.-Q."/>
        </authorList>
    </citation>
    <scope>NUCLEOTIDE SEQUENCE [LARGE SCALE GENOMIC DNA]</scope>
    <source>
        <strain evidence="2 3">LR5S19</strain>
    </source>
</reference>
<gene>
    <name evidence="2" type="ORF">QQS35_05055</name>
</gene>
<dbReference type="EMBL" id="JASTZU010000018">
    <property type="protein sequence ID" value="MDL4839825.1"/>
    <property type="molecule type" value="Genomic_DNA"/>
</dbReference>
<keyword evidence="1" id="KW-0472">Membrane</keyword>
<comment type="caution">
    <text evidence="2">The sequence shown here is derived from an EMBL/GenBank/DDBJ whole genome shotgun (WGS) entry which is preliminary data.</text>
</comment>
<evidence type="ECO:0000313" key="2">
    <source>
        <dbReference type="EMBL" id="MDL4839825.1"/>
    </source>
</evidence>
<evidence type="ECO:0000256" key="1">
    <source>
        <dbReference type="SAM" id="Phobius"/>
    </source>
</evidence>
<evidence type="ECO:0000313" key="3">
    <source>
        <dbReference type="Proteomes" id="UP001235343"/>
    </source>
</evidence>
<keyword evidence="1" id="KW-1133">Transmembrane helix</keyword>
<feature type="transmembrane region" description="Helical" evidence="1">
    <location>
        <begin position="15"/>
        <end position="39"/>
    </location>
</feature>
<keyword evidence="1" id="KW-0812">Transmembrane</keyword>
<name>A0ABT7L3S4_9BACI</name>